<organism evidence="1 2">
    <name type="scientific">Micromonospora krabiensis</name>
    <dbReference type="NCBI Taxonomy" id="307121"/>
    <lineage>
        <taxon>Bacteria</taxon>
        <taxon>Bacillati</taxon>
        <taxon>Actinomycetota</taxon>
        <taxon>Actinomycetes</taxon>
        <taxon>Micromonosporales</taxon>
        <taxon>Micromonosporaceae</taxon>
        <taxon>Micromonospora</taxon>
    </lineage>
</organism>
<evidence type="ECO:0000313" key="1">
    <source>
        <dbReference type="EMBL" id="SBV30399.1"/>
    </source>
</evidence>
<protein>
    <submittedName>
        <fullName evidence="1">Uncharacterized protein</fullName>
    </submittedName>
</protein>
<dbReference type="STRING" id="307121.GA0070620_5996"/>
<dbReference type="RefSeq" id="WP_091596372.1">
    <property type="nucleotide sequence ID" value="NZ_JBHRWG010000002.1"/>
</dbReference>
<reference evidence="2" key="1">
    <citation type="submission" date="2016-06" db="EMBL/GenBank/DDBJ databases">
        <authorList>
            <person name="Varghese N."/>
        </authorList>
    </citation>
    <scope>NUCLEOTIDE SEQUENCE [LARGE SCALE GENOMIC DNA]</scope>
    <source>
        <strain evidence="2">DSM 45344</strain>
    </source>
</reference>
<proteinExistence type="predicted"/>
<name>A0A1C3NCX7_9ACTN</name>
<accession>A0A1C3NCX7</accession>
<dbReference type="PATRIC" id="fig|307121.4.peg.6106"/>
<keyword evidence="2" id="KW-1185">Reference proteome</keyword>
<sequence length="160" mass="16747">MSARRTVRFTVLALRVLVTADGEQGSAPGTRSNTCSAETASAPGGSHAALWVALVRLGRRDGQGPRCESADKTLYQPLNRRTQPLALGDRALYFFDGDPAAGRTVHLSACLGTYLVYVHYSAVGVTDAALADAALTDAALTDAALADAATVVAQEVLSWR</sequence>
<evidence type="ECO:0000313" key="2">
    <source>
        <dbReference type="Proteomes" id="UP000199393"/>
    </source>
</evidence>
<dbReference type="AlphaFoldDB" id="A0A1C3NCX7"/>
<gene>
    <name evidence="1" type="ORF">GA0070620_5996</name>
</gene>
<dbReference type="EMBL" id="LT598496">
    <property type="protein sequence ID" value="SBV30399.1"/>
    <property type="molecule type" value="Genomic_DNA"/>
</dbReference>
<dbReference type="Proteomes" id="UP000199393">
    <property type="component" value="Chromosome I"/>
</dbReference>
<dbReference type="OrthoDB" id="3372462at2"/>